<accession>A0A918UVP6</accession>
<dbReference type="InterPro" id="IPR038375">
    <property type="entry name" value="NDUFAF7_sf"/>
</dbReference>
<keyword evidence="4" id="KW-1185">Reference proteome</keyword>
<dbReference type="InterPro" id="IPR003788">
    <property type="entry name" value="NDUFAF7"/>
</dbReference>
<organism evidence="3 4">
    <name type="scientific">Asticcacaulis endophyticus</name>
    <dbReference type="NCBI Taxonomy" id="1395890"/>
    <lineage>
        <taxon>Bacteria</taxon>
        <taxon>Pseudomonadati</taxon>
        <taxon>Pseudomonadota</taxon>
        <taxon>Alphaproteobacteria</taxon>
        <taxon>Caulobacterales</taxon>
        <taxon>Caulobacteraceae</taxon>
        <taxon>Asticcacaulis</taxon>
    </lineage>
</organism>
<dbReference type="PANTHER" id="PTHR12049">
    <property type="entry name" value="PROTEIN ARGININE METHYLTRANSFERASE NDUFAF7, MITOCHONDRIAL"/>
    <property type="match status" value="1"/>
</dbReference>
<dbReference type="GO" id="GO:0035243">
    <property type="term" value="F:protein-arginine omega-N symmetric methyltransferase activity"/>
    <property type="evidence" value="ECO:0007669"/>
    <property type="project" value="TreeGrafter"/>
</dbReference>
<proteinExistence type="predicted"/>
<evidence type="ECO:0000256" key="2">
    <source>
        <dbReference type="ARBA" id="ARBA00022679"/>
    </source>
</evidence>
<dbReference type="SUPFAM" id="SSF53335">
    <property type="entry name" value="S-adenosyl-L-methionine-dependent methyltransferases"/>
    <property type="match status" value="1"/>
</dbReference>
<dbReference type="AlphaFoldDB" id="A0A918UVP6"/>
<name>A0A918UVP6_9CAUL</name>
<sequence>MSLKDRLKRDIAQDGPMTIADYMWRCLLDPKDGYYSTRPALGADGDFITAPMISQIFGELIGLWCVQVWQDLGAPERFNLVEIGPGDGTLISDILRAGRVIPDFLTAAQVVLVEPSLPLRALQLAKVPYAVFLNDISDIPVDAPLIIIANEILDCLPARQFIRRDDKWHERRVGLSDNGELIFGLSDAPSDFIPPPNGEEGQIYEISPAQRLMAQILSDKLKAATGAALLIDYGRDAPGSGDTLQALYRQQKFNPLEAPGAHDLTVWADFPSVAATARTAGVAVSEISTQSAFLQRLGIVARLEALSAKNPDRADLLARQIERLIAPDQMGELFKVLALSFPPDLALPALEPITPRA</sequence>
<dbReference type="PANTHER" id="PTHR12049:SF7">
    <property type="entry name" value="PROTEIN ARGININE METHYLTRANSFERASE NDUFAF7, MITOCHONDRIAL"/>
    <property type="match status" value="1"/>
</dbReference>
<gene>
    <name evidence="3" type="ORF">GCM10011273_23560</name>
</gene>
<dbReference type="Proteomes" id="UP000662572">
    <property type="component" value="Unassembled WGS sequence"/>
</dbReference>
<evidence type="ECO:0000256" key="1">
    <source>
        <dbReference type="ARBA" id="ARBA00022603"/>
    </source>
</evidence>
<evidence type="ECO:0000313" key="3">
    <source>
        <dbReference type="EMBL" id="GGZ36513.1"/>
    </source>
</evidence>
<reference evidence="3" key="1">
    <citation type="journal article" date="2014" name="Int. J. Syst. Evol. Microbiol.">
        <title>Complete genome sequence of Corynebacterium casei LMG S-19264T (=DSM 44701T), isolated from a smear-ripened cheese.</title>
        <authorList>
            <consortium name="US DOE Joint Genome Institute (JGI-PGF)"/>
            <person name="Walter F."/>
            <person name="Albersmeier A."/>
            <person name="Kalinowski J."/>
            <person name="Ruckert C."/>
        </authorList>
    </citation>
    <scope>NUCLEOTIDE SEQUENCE</scope>
    <source>
        <strain evidence="3">KCTC 32296</strain>
    </source>
</reference>
<comment type="caution">
    <text evidence="3">The sequence shown here is derived from an EMBL/GenBank/DDBJ whole genome shotgun (WGS) entry which is preliminary data.</text>
</comment>
<dbReference type="EMBL" id="BMZB01000003">
    <property type="protein sequence ID" value="GGZ36513.1"/>
    <property type="molecule type" value="Genomic_DNA"/>
</dbReference>
<dbReference type="RefSeq" id="WP_189486758.1">
    <property type="nucleotide sequence ID" value="NZ_BMZB01000003.1"/>
</dbReference>
<dbReference type="GO" id="GO:0032259">
    <property type="term" value="P:methylation"/>
    <property type="evidence" value="ECO:0007669"/>
    <property type="project" value="UniProtKB-KW"/>
</dbReference>
<evidence type="ECO:0000313" key="4">
    <source>
        <dbReference type="Proteomes" id="UP000662572"/>
    </source>
</evidence>
<dbReference type="Gene3D" id="3.40.50.12710">
    <property type="match status" value="1"/>
</dbReference>
<keyword evidence="2" id="KW-0808">Transferase</keyword>
<keyword evidence="1 3" id="KW-0489">Methyltransferase</keyword>
<reference evidence="3" key="2">
    <citation type="submission" date="2020-09" db="EMBL/GenBank/DDBJ databases">
        <authorList>
            <person name="Sun Q."/>
            <person name="Kim S."/>
        </authorList>
    </citation>
    <scope>NUCLEOTIDE SEQUENCE</scope>
    <source>
        <strain evidence="3">KCTC 32296</strain>
    </source>
</reference>
<dbReference type="Pfam" id="PF02636">
    <property type="entry name" value="Methyltransf_28"/>
    <property type="match status" value="1"/>
</dbReference>
<dbReference type="InterPro" id="IPR029063">
    <property type="entry name" value="SAM-dependent_MTases_sf"/>
</dbReference>
<protein>
    <submittedName>
        <fullName evidence="3">SAM-dependent methyltransferase</fullName>
    </submittedName>
</protein>